<feature type="signal peptide" evidence="1">
    <location>
        <begin position="1"/>
        <end position="23"/>
    </location>
</feature>
<dbReference type="AlphaFoldDB" id="A0A0L0GBF7"/>
<protein>
    <recommendedName>
        <fullName evidence="4">DUF4874 domain-containing protein</fullName>
    </recommendedName>
</protein>
<keyword evidence="1" id="KW-0732">Signal</keyword>
<evidence type="ECO:0000313" key="3">
    <source>
        <dbReference type="Proteomes" id="UP000054560"/>
    </source>
</evidence>
<dbReference type="GeneID" id="25902756"/>
<dbReference type="RefSeq" id="XP_014159465.1">
    <property type="nucleotide sequence ID" value="XM_014303990.1"/>
</dbReference>
<evidence type="ECO:0008006" key="4">
    <source>
        <dbReference type="Google" id="ProtNLM"/>
    </source>
</evidence>
<name>A0A0L0GBF7_9EUKA</name>
<evidence type="ECO:0000256" key="1">
    <source>
        <dbReference type="SAM" id="SignalP"/>
    </source>
</evidence>
<sequence length="394" mass="43698">MYRLFIVLALCPIALFVSRWSRGGETRAVYRDTDTGYDTKFDSYVPPSDGPWTAVAVKNRPATGIMPMCGLTEKGKLEYIRVFADDCYAGTSVTFAKLDEELDKLEPGMSAIVRLYFLNGPGENRSSAWATTPGESGINDWSNPNMMQMVSELFEKLTLHLRNENRCCLLQLGFGFWSEFHIKGVSMQSGINFPSAAQVDTLFDIVKANRGPLHVAVSVGVGDNERVLSDNFRTDSTIGLFYDSFMKTKGDESAYETSIHEASKYDRRVGGEFSNGESILDSIMDTTKALMKKRAMHYIFPNGTSDIMSSSDSQIQELSEYMGYRLKVTAVDKSPNGVSRLRVSNVGIAPTLYDLNVVHEGVTFMSSLAELMLGADAATFEAEGERYLQKVPLM</sequence>
<proteinExistence type="predicted"/>
<accession>A0A0L0GBF7</accession>
<evidence type="ECO:0000313" key="2">
    <source>
        <dbReference type="EMBL" id="KNC85563.1"/>
    </source>
</evidence>
<organism evidence="2 3">
    <name type="scientific">Sphaeroforma arctica JP610</name>
    <dbReference type="NCBI Taxonomy" id="667725"/>
    <lineage>
        <taxon>Eukaryota</taxon>
        <taxon>Ichthyosporea</taxon>
        <taxon>Ichthyophonida</taxon>
        <taxon>Sphaeroforma</taxon>
    </lineage>
</organism>
<dbReference type="Proteomes" id="UP000054560">
    <property type="component" value="Unassembled WGS sequence"/>
</dbReference>
<keyword evidence="3" id="KW-1185">Reference proteome</keyword>
<dbReference type="EMBL" id="KQ241695">
    <property type="protein sequence ID" value="KNC85563.1"/>
    <property type="molecule type" value="Genomic_DNA"/>
</dbReference>
<gene>
    <name evidence="2" type="ORF">SARC_02252</name>
</gene>
<reference evidence="2 3" key="1">
    <citation type="submission" date="2011-02" db="EMBL/GenBank/DDBJ databases">
        <title>The Genome Sequence of Sphaeroforma arctica JP610.</title>
        <authorList>
            <consortium name="The Broad Institute Genome Sequencing Platform"/>
            <person name="Russ C."/>
            <person name="Cuomo C."/>
            <person name="Young S.K."/>
            <person name="Zeng Q."/>
            <person name="Gargeya S."/>
            <person name="Alvarado L."/>
            <person name="Berlin A."/>
            <person name="Chapman S.B."/>
            <person name="Chen Z."/>
            <person name="Freedman E."/>
            <person name="Gellesch M."/>
            <person name="Goldberg J."/>
            <person name="Griggs A."/>
            <person name="Gujja S."/>
            <person name="Heilman E."/>
            <person name="Heiman D."/>
            <person name="Howarth C."/>
            <person name="Mehta T."/>
            <person name="Neiman D."/>
            <person name="Pearson M."/>
            <person name="Roberts A."/>
            <person name="Saif S."/>
            <person name="Shea T."/>
            <person name="Shenoy N."/>
            <person name="Sisk P."/>
            <person name="Stolte C."/>
            <person name="Sykes S."/>
            <person name="White J."/>
            <person name="Yandava C."/>
            <person name="Burger G."/>
            <person name="Gray M.W."/>
            <person name="Holland P.W.H."/>
            <person name="King N."/>
            <person name="Lang F.B.F."/>
            <person name="Roger A.J."/>
            <person name="Ruiz-Trillo I."/>
            <person name="Haas B."/>
            <person name="Nusbaum C."/>
            <person name="Birren B."/>
        </authorList>
    </citation>
    <scope>NUCLEOTIDE SEQUENCE [LARGE SCALE GENOMIC DNA]</scope>
    <source>
        <strain evidence="2 3">JP610</strain>
    </source>
</reference>
<feature type="chain" id="PRO_5005539163" description="DUF4874 domain-containing protein" evidence="1">
    <location>
        <begin position="24"/>
        <end position="394"/>
    </location>
</feature>